<evidence type="ECO:0000313" key="3">
    <source>
        <dbReference type="EMBL" id="MBB5430965.1"/>
    </source>
</evidence>
<gene>
    <name evidence="3" type="ORF">HDA36_001049</name>
</gene>
<dbReference type="Pfam" id="PF13508">
    <property type="entry name" value="Acetyltransf_7"/>
    <property type="match status" value="1"/>
</dbReference>
<dbReference type="GO" id="GO:0016747">
    <property type="term" value="F:acyltransferase activity, transferring groups other than amino-acyl groups"/>
    <property type="evidence" value="ECO:0007669"/>
    <property type="project" value="InterPro"/>
</dbReference>
<dbReference type="Gene3D" id="3.40.630.30">
    <property type="match status" value="1"/>
</dbReference>
<dbReference type="Proteomes" id="UP000572635">
    <property type="component" value="Unassembled WGS sequence"/>
</dbReference>
<feature type="compositionally biased region" description="Basic and acidic residues" evidence="1">
    <location>
        <begin position="132"/>
        <end position="147"/>
    </location>
</feature>
<name>A0A7W8QJL9_9ACTN</name>
<dbReference type="EMBL" id="JACHDB010000001">
    <property type="protein sequence ID" value="MBB5430965.1"/>
    <property type="molecule type" value="Genomic_DNA"/>
</dbReference>
<dbReference type="AlphaFoldDB" id="A0A7W8QJL9"/>
<evidence type="ECO:0000313" key="4">
    <source>
        <dbReference type="Proteomes" id="UP000572635"/>
    </source>
</evidence>
<comment type="caution">
    <text evidence="3">The sequence shown here is derived from an EMBL/GenBank/DDBJ whole genome shotgun (WGS) entry which is preliminary data.</text>
</comment>
<protein>
    <submittedName>
        <fullName evidence="3">GNAT superfamily N-acetyltransferase</fullName>
    </submittedName>
</protein>
<reference evidence="3 4" key="1">
    <citation type="submission" date="2020-08" db="EMBL/GenBank/DDBJ databases">
        <title>Sequencing the genomes of 1000 actinobacteria strains.</title>
        <authorList>
            <person name="Klenk H.-P."/>
        </authorList>
    </citation>
    <scope>NUCLEOTIDE SEQUENCE [LARGE SCALE GENOMIC DNA]</scope>
    <source>
        <strain evidence="3 4">DSM 44551</strain>
    </source>
</reference>
<feature type="compositionally biased region" description="Gly residues" evidence="1">
    <location>
        <begin position="153"/>
        <end position="165"/>
    </location>
</feature>
<feature type="region of interest" description="Disordered" evidence="1">
    <location>
        <begin position="132"/>
        <end position="186"/>
    </location>
</feature>
<dbReference type="InterPro" id="IPR000182">
    <property type="entry name" value="GNAT_dom"/>
</dbReference>
<dbReference type="PROSITE" id="PS51186">
    <property type="entry name" value="GNAT"/>
    <property type="match status" value="1"/>
</dbReference>
<dbReference type="RefSeq" id="WP_312893493.1">
    <property type="nucleotide sequence ID" value="NZ_BAAAJD010000063.1"/>
</dbReference>
<organism evidence="3 4">
    <name type="scientific">Nocardiopsis composta</name>
    <dbReference type="NCBI Taxonomy" id="157465"/>
    <lineage>
        <taxon>Bacteria</taxon>
        <taxon>Bacillati</taxon>
        <taxon>Actinomycetota</taxon>
        <taxon>Actinomycetes</taxon>
        <taxon>Streptosporangiales</taxon>
        <taxon>Nocardiopsidaceae</taxon>
        <taxon>Nocardiopsis</taxon>
    </lineage>
</organism>
<dbReference type="SUPFAM" id="SSF55729">
    <property type="entry name" value="Acyl-CoA N-acyltransferases (Nat)"/>
    <property type="match status" value="1"/>
</dbReference>
<keyword evidence="4" id="KW-1185">Reference proteome</keyword>
<feature type="domain" description="N-acetyltransferase" evidence="2">
    <location>
        <begin position="6"/>
        <end position="152"/>
    </location>
</feature>
<sequence length="186" mass="20263">MENGDLAIHRATGSDADAVAGVRLRSFAAALPRVRRAHTGGEVRARLREVAVPGRETRAAAVQGAVVGMMVPDGGEPDRLYLDPPWRGRGIGDRFVRLAERRRPAGSALWSFQIDGPALRLYERHGFEAVERTDGHRNEEREPDVRYVWRPGGSAGAPQGVGLGAAPGPVERRRSRRGDRNGGPRH</sequence>
<dbReference type="InterPro" id="IPR016181">
    <property type="entry name" value="Acyl_CoA_acyltransferase"/>
</dbReference>
<proteinExistence type="predicted"/>
<accession>A0A7W8QJL9</accession>
<keyword evidence="3" id="KW-0808">Transferase</keyword>
<evidence type="ECO:0000256" key="1">
    <source>
        <dbReference type="SAM" id="MobiDB-lite"/>
    </source>
</evidence>
<evidence type="ECO:0000259" key="2">
    <source>
        <dbReference type="PROSITE" id="PS51186"/>
    </source>
</evidence>